<feature type="compositionally biased region" description="Low complexity" evidence="1">
    <location>
        <begin position="51"/>
        <end position="62"/>
    </location>
</feature>
<name>A0A1D1VQH9_RAMVA</name>
<sequence length="142" mass="16166">MPSIMFSKRGYDEEDGVPVEPSKNDVDLKPLTKKLKGTHLDEEMTIDNGNSYASSPSYASPPRLVYPGSPHGLEYSPPATVPYDNANAPSTSHRQERVTQHDTDMDLTDYDPELDERTNPFYYSKNRLLHEAHLERIRRGKM</sequence>
<protein>
    <submittedName>
        <fullName evidence="2">Uncharacterized protein</fullName>
    </submittedName>
</protein>
<dbReference type="Proteomes" id="UP000186922">
    <property type="component" value="Unassembled WGS sequence"/>
</dbReference>
<comment type="caution">
    <text evidence="2">The sequence shown here is derived from an EMBL/GenBank/DDBJ whole genome shotgun (WGS) entry which is preliminary data.</text>
</comment>
<evidence type="ECO:0000256" key="1">
    <source>
        <dbReference type="SAM" id="MobiDB-lite"/>
    </source>
</evidence>
<feature type="compositionally biased region" description="Basic and acidic residues" evidence="1">
    <location>
        <begin position="93"/>
        <end position="104"/>
    </location>
</feature>
<evidence type="ECO:0000313" key="3">
    <source>
        <dbReference type="Proteomes" id="UP000186922"/>
    </source>
</evidence>
<dbReference type="OrthoDB" id="6365503at2759"/>
<reference evidence="2 3" key="1">
    <citation type="journal article" date="2016" name="Nat. Commun.">
        <title>Extremotolerant tardigrade genome and improved radiotolerance of human cultured cells by tardigrade-unique protein.</title>
        <authorList>
            <person name="Hashimoto T."/>
            <person name="Horikawa D.D."/>
            <person name="Saito Y."/>
            <person name="Kuwahara H."/>
            <person name="Kozuka-Hata H."/>
            <person name="Shin-I T."/>
            <person name="Minakuchi Y."/>
            <person name="Ohishi K."/>
            <person name="Motoyama A."/>
            <person name="Aizu T."/>
            <person name="Enomoto A."/>
            <person name="Kondo K."/>
            <person name="Tanaka S."/>
            <person name="Hara Y."/>
            <person name="Koshikawa S."/>
            <person name="Sagara H."/>
            <person name="Miura T."/>
            <person name="Yokobori S."/>
            <person name="Miyagawa K."/>
            <person name="Suzuki Y."/>
            <person name="Kubo T."/>
            <person name="Oyama M."/>
            <person name="Kohara Y."/>
            <person name="Fujiyama A."/>
            <person name="Arakawa K."/>
            <person name="Katayama T."/>
            <person name="Toyoda A."/>
            <person name="Kunieda T."/>
        </authorList>
    </citation>
    <scope>NUCLEOTIDE SEQUENCE [LARGE SCALE GENOMIC DNA]</scope>
    <source>
        <strain evidence="2 3">YOKOZUNA-1</strain>
    </source>
</reference>
<organism evidence="2 3">
    <name type="scientific">Ramazzottius varieornatus</name>
    <name type="common">Water bear</name>
    <name type="synonym">Tardigrade</name>
    <dbReference type="NCBI Taxonomy" id="947166"/>
    <lineage>
        <taxon>Eukaryota</taxon>
        <taxon>Metazoa</taxon>
        <taxon>Ecdysozoa</taxon>
        <taxon>Tardigrada</taxon>
        <taxon>Eutardigrada</taxon>
        <taxon>Parachela</taxon>
        <taxon>Hypsibioidea</taxon>
        <taxon>Ramazzottiidae</taxon>
        <taxon>Ramazzottius</taxon>
    </lineage>
</organism>
<feature type="region of interest" description="Disordered" evidence="1">
    <location>
        <begin position="1"/>
        <end position="112"/>
    </location>
</feature>
<proteinExistence type="predicted"/>
<keyword evidence="3" id="KW-1185">Reference proteome</keyword>
<dbReference type="AlphaFoldDB" id="A0A1D1VQH9"/>
<gene>
    <name evidence="2" type="primary">RvY_12600-1</name>
    <name evidence="2" type="synonym">RvY_12600.1</name>
    <name evidence="2" type="ORF">RvY_12600</name>
</gene>
<dbReference type="EMBL" id="BDGG01000007">
    <property type="protein sequence ID" value="GAV01978.1"/>
    <property type="molecule type" value="Genomic_DNA"/>
</dbReference>
<evidence type="ECO:0000313" key="2">
    <source>
        <dbReference type="EMBL" id="GAV01978.1"/>
    </source>
</evidence>
<accession>A0A1D1VQH9</accession>